<keyword evidence="8" id="KW-1185">Reference proteome</keyword>
<keyword evidence="5" id="KW-0804">Transcription</keyword>
<reference evidence="7 8" key="1">
    <citation type="journal article" date="2017" name="PLoS Biol.">
        <title>The sea cucumber genome provides insights into morphological evolution and visceral regeneration.</title>
        <authorList>
            <person name="Zhang X."/>
            <person name="Sun L."/>
            <person name="Yuan J."/>
            <person name="Sun Y."/>
            <person name="Gao Y."/>
            <person name="Zhang L."/>
            <person name="Li S."/>
            <person name="Dai H."/>
            <person name="Hamel J.F."/>
            <person name="Liu C."/>
            <person name="Yu Y."/>
            <person name="Liu S."/>
            <person name="Lin W."/>
            <person name="Guo K."/>
            <person name="Jin S."/>
            <person name="Xu P."/>
            <person name="Storey K.B."/>
            <person name="Huan P."/>
            <person name="Zhang T."/>
            <person name="Zhou Y."/>
            <person name="Zhang J."/>
            <person name="Lin C."/>
            <person name="Li X."/>
            <person name="Xing L."/>
            <person name="Huo D."/>
            <person name="Sun M."/>
            <person name="Wang L."/>
            <person name="Mercier A."/>
            <person name="Li F."/>
            <person name="Yang H."/>
            <person name="Xiang J."/>
        </authorList>
    </citation>
    <scope>NUCLEOTIDE SEQUENCE [LARGE SCALE GENOMIC DNA]</scope>
    <source>
        <strain evidence="7">Shaxun</strain>
        <tissue evidence="7">Muscle</tissue>
    </source>
</reference>
<keyword evidence="4" id="KW-0238">DNA-binding</keyword>
<evidence type="ECO:0000256" key="6">
    <source>
        <dbReference type="ARBA" id="ARBA00023242"/>
    </source>
</evidence>
<dbReference type="OrthoDB" id="10072451at2759"/>
<keyword evidence="6" id="KW-0539">Nucleus</keyword>
<dbReference type="Gene3D" id="3.90.1460.10">
    <property type="entry name" value="GTF2I-like"/>
    <property type="match status" value="1"/>
</dbReference>
<dbReference type="Proteomes" id="UP000230750">
    <property type="component" value="Unassembled WGS sequence"/>
</dbReference>
<gene>
    <name evidence="7" type="ORF">BSL78_20462</name>
</gene>
<accession>A0A2G8K407</accession>
<evidence type="ECO:0000313" key="8">
    <source>
        <dbReference type="Proteomes" id="UP000230750"/>
    </source>
</evidence>
<evidence type="ECO:0000313" key="7">
    <source>
        <dbReference type="EMBL" id="PIK42693.1"/>
    </source>
</evidence>
<dbReference type="SUPFAM" id="SSF117773">
    <property type="entry name" value="GTF2I-like repeat"/>
    <property type="match status" value="1"/>
</dbReference>
<dbReference type="InterPro" id="IPR036910">
    <property type="entry name" value="HMG_box_dom_sf"/>
</dbReference>
<sequence>MDQSQVEIQPSEQTKQLRIRIDKPGGLSSFNIFCKELCSQEEGIKELTTSARFTLFSQRWAQQSDEERAIYKERAKSEPLSLSSKERQWKANLRKMKRLMDHQKELMPTTEGFFVMAHSARDEYFGGSEQGLKYLRENFHIVEGFVADPGVWAKSSSSKVTVKQIRDLFNEKYAAVAGKGKKMPYSMQNSFTVSGLPDGLQLRQPSRYGTKQLREIWDARDSIVILLLSS</sequence>
<dbReference type="InterPro" id="IPR036647">
    <property type="entry name" value="GTF2I-like_rpt_sf"/>
</dbReference>
<evidence type="ECO:0000256" key="4">
    <source>
        <dbReference type="ARBA" id="ARBA00023125"/>
    </source>
</evidence>
<protein>
    <submittedName>
        <fullName evidence="7">Uncharacterized protein</fullName>
    </submittedName>
</protein>
<organism evidence="7 8">
    <name type="scientific">Stichopus japonicus</name>
    <name type="common">Sea cucumber</name>
    <dbReference type="NCBI Taxonomy" id="307972"/>
    <lineage>
        <taxon>Eukaryota</taxon>
        <taxon>Metazoa</taxon>
        <taxon>Echinodermata</taxon>
        <taxon>Eleutherozoa</taxon>
        <taxon>Echinozoa</taxon>
        <taxon>Holothuroidea</taxon>
        <taxon>Aspidochirotacea</taxon>
        <taxon>Aspidochirotida</taxon>
        <taxon>Stichopodidae</taxon>
        <taxon>Apostichopus</taxon>
    </lineage>
</organism>
<evidence type="ECO:0000256" key="3">
    <source>
        <dbReference type="ARBA" id="ARBA00023015"/>
    </source>
</evidence>
<dbReference type="EMBL" id="MRZV01000912">
    <property type="protein sequence ID" value="PIK42693.1"/>
    <property type="molecule type" value="Genomic_DNA"/>
</dbReference>
<dbReference type="Gene3D" id="1.10.30.10">
    <property type="entry name" value="High mobility group box domain"/>
    <property type="match status" value="1"/>
</dbReference>
<name>A0A2G8K407_STIJA</name>
<keyword evidence="3" id="KW-0805">Transcription regulation</keyword>
<dbReference type="InterPro" id="IPR004212">
    <property type="entry name" value="GTF2I"/>
</dbReference>
<dbReference type="Pfam" id="PF02946">
    <property type="entry name" value="GTF2I"/>
    <property type="match status" value="1"/>
</dbReference>
<evidence type="ECO:0000256" key="2">
    <source>
        <dbReference type="ARBA" id="ARBA00022737"/>
    </source>
</evidence>
<dbReference type="SUPFAM" id="SSF47095">
    <property type="entry name" value="HMG-box"/>
    <property type="match status" value="1"/>
</dbReference>
<dbReference type="AlphaFoldDB" id="A0A2G8K407"/>
<proteinExistence type="predicted"/>
<comment type="caution">
    <text evidence="7">The sequence shown here is derived from an EMBL/GenBank/DDBJ whole genome shotgun (WGS) entry which is preliminary data.</text>
</comment>
<keyword evidence="2" id="KW-0677">Repeat</keyword>
<dbReference type="GO" id="GO:0005634">
    <property type="term" value="C:nucleus"/>
    <property type="evidence" value="ECO:0007669"/>
    <property type="project" value="UniProtKB-SubCell"/>
</dbReference>
<evidence type="ECO:0000256" key="1">
    <source>
        <dbReference type="ARBA" id="ARBA00004123"/>
    </source>
</evidence>
<dbReference type="PROSITE" id="PS51139">
    <property type="entry name" value="GTF2I"/>
    <property type="match status" value="1"/>
</dbReference>
<evidence type="ECO:0000256" key="5">
    <source>
        <dbReference type="ARBA" id="ARBA00023163"/>
    </source>
</evidence>
<comment type="subcellular location">
    <subcellularLocation>
        <location evidence="1">Nucleus</location>
    </subcellularLocation>
</comment>
<dbReference type="GO" id="GO:0003677">
    <property type="term" value="F:DNA binding"/>
    <property type="evidence" value="ECO:0007669"/>
    <property type="project" value="UniProtKB-KW"/>
</dbReference>